<comment type="subcellular location">
    <subcellularLocation>
        <location evidence="9">Cytoplasm</location>
    </subcellularLocation>
</comment>
<keyword evidence="2 9" id="KW-0963">Cytoplasm</keyword>
<keyword evidence="9" id="KW-0511">Multifunctional enzyme</keyword>
<dbReference type="PANTHER" id="PTHR34069">
    <property type="entry name" value="3-OXOACYL-[ACYL-CARRIER-PROTEIN] SYNTHASE 3"/>
    <property type="match status" value="1"/>
</dbReference>
<evidence type="ECO:0000256" key="3">
    <source>
        <dbReference type="ARBA" id="ARBA00022516"/>
    </source>
</evidence>
<gene>
    <name evidence="9" type="primary">fabH</name>
    <name evidence="12" type="ORF">ACFY8O_25060</name>
</gene>
<feature type="region of interest" description="ACP-binding" evidence="9">
    <location>
        <begin position="262"/>
        <end position="266"/>
    </location>
</feature>
<keyword evidence="5 9" id="KW-0276">Fatty acid metabolism</keyword>
<dbReference type="RefSeq" id="WP_387905936.1">
    <property type="nucleotide sequence ID" value="NZ_JBIBEG010000007.1"/>
</dbReference>
<dbReference type="PANTHER" id="PTHR34069:SF2">
    <property type="entry name" value="BETA-KETOACYL-[ACYL-CARRIER-PROTEIN] SYNTHASE III"/>
    <property type="match status" value="1"/>
</dbReference>
<organism evidence="12 13">
    <name type="scientific">Streptomyces argenteolus</name>
    <dbReference type="NCBI Taxonomy" id="67274"/>
    <lineage>
        <taxon>Bacteria</taxon>
        <taxon>Bacillati</taxon>
        <taxon>Actinomycetota</taxon>
        <taxon>Actinomycetes</taxon>
        <taxon>Kitasatosporales</taxon>
        <taxon>Streptomycetaceae</taxon>
        <taxon>Streptomyces</taxon>
    </lineage>
</organism>
<dbReference type="EC" id="2.3.1.180" evidence="9"/>
<evidence type="ECO:0000313" key="12">
    <source>
        <dbReference type="EMBL" id="MFF5899170.1"/>
    </source>
</evidence>
<dbReference type="HAMAP" id="MF_01815">
    <property type="entry name" value="FabH"/>
    <property type="match status" value="1"/>
</dbReference>
<keyword evidence="6 9" id="KW-0443">Lipid metabolism</keyword>
<evidence type="ECO:0000259" key="10">
    <source>
        <dbReference type="Pfam" id="PF08541"/>
    </source>
</evidence>
<keyword evidence="8 9" id="KW-0012">Acyltransferase</keyword>
<sequence length="343" mass="34786">MTTGHHCRGPAAVISGLGACVPPRAVTNDELAAYLDTSDEWIRRRTGIASRHRVDPGTSTGDLAVTAAELALKAAGVTEADAVVLGTTTPDRLCPATAPEVATRLGLTGVAAFDVSAVCTSFLYGLGTAAGMIAAGMAQRVLVIGAETFTSILDPADRSTVPIFGDGAGAVVLRAGDPAEPGAIGRVLLGSDGGQSDLIRIPAGGSRQRTSGAVAPLADHYFRMNGSDTYRHAVERTTAVAREALDLAGWEAAEVDRFAAHQANARIIGAVADRLGVPAGAHRLSNIDRVGNTAAASVPLLLTESAAAGLLSPGDRTLIAAFGGGVTWGATTLVWPDVPALTA</sequence>
<dbReference type="NCBIfam" id="NF006829">
    <property type="entry name" value="PRK09352.1"/>
    <property type="match status" value="1"/>
</dbReference>
<comment type="similarity">
    <text evidence="1 9">Belongs to the thiolase-like superfamily. FabH family.</text>
</comment>
<keyword evidence="7 9" id="KW-0275">Fatty acid biosynthesis</keyword>
<evidence type="ECO:0000256" key="5">
    <source>
        <dbReference type="ARBA" id="ARBA00022832"/>
    </source>
</evidence>
<dbReference type="EMBL" id="JBIBEG010000007">
    <property type="protein sequence ID" value="MFF5899170.1"/>
    <property type="molecule type" value="Genomic_DNA"/>
</dbReference>
<evidence type="ECO:0000313" key="13">
    <source>
        <dbReference type="Proteomes" id="UP001602322"/>
    </source>
</evidence>
<evidence type="ECO:0000256" key="8">
    <source>
        <dbReference type="ARBA" id="ARBA00023315"/>
    </source>
</evidence>
<keyword evidence="3 9" id="KW-0444">Lipid biosynthesis</keyword>
<evidence type="ECO:0000256" key="6">
    <source>
        <dbReference type="ARBA" id="ARBA00023098"/>
    </source>
</evidence>
<dbReference type="Pfam" id="PF08541">
    <property type="entry name" value="ACP_syn_III_C"/>
    <property type="match status" value="1"/>
</dbReference>
<feature type="active site" evidence="9">
    <location>
        <position position="261"/>
    </location>
</feature>
<comment type="catalytic activity">
    <reaction evidence="9">
        <text>malonyl-[ACP] + acetyl-CoA + H(+) = 3-oxobutanoyl-[ACP] + CO2 + CoA</text>
        <dbReference type="Rhea" id="RHEA:12080"/>
        <dbReference type="Rhea" id="RHEA-COMP:9623"/>
        <dbReference type="Rhea" id="RHEA-COMP:9625"/>
        <dbReference type="ChEBI" id="CHEBI:15378"/>
        <dbReference type="ChEBI" id="CHEBI:16526"/>
        <dbReference type="ChEBI" id="CHEBI:57287"/>
        <dbReference type="ChEBI" id="CHEBI:57288"/>
        <dbReference type="ChEBI" id="CHEBI:78449"/>
        <dbReference type="ChEBI" id="CHEBI:78450"/>
        <dbReference type="EC" id="2.3.1.180"/>
    </reaction>
</comment>
<evidence type="ECO:0000256" key="1">
    <source>
        <dbReference type="ARBA" id="ARBA00008642"/>
    </source>
</evidence>
<evidence type="ECO:0000256" key="2">
    <source>
        <dbReference type="ARBA" id="ARBA00022490"/>
    </source>
</evidence>
<dbReference type="Gene3D" id="3.40.47.10">
    <property type="match status" value="1"/>
</dbReference>
<dbReference type="InterPro" id="IPR013751">
    <property type="entry name" value="ACP_syn_III_N"/>
</dbReference>
<evidence type="ECO:0000256" key="7">
    <source>
        <dbReference type="ARBA" id="ARBA00023160"/>
    </source>
</evidence>
<comment type="pathway">
    <text evidence="9">Lipid metabolism; fatty acid biosynthesis.</text>
</comment>
<dbReference type="GO" id="GO:0033818">
    <property type="term" value="F:beta-ketoacyl-acyl-carrier-protein synthase III activity"/>
    <property type="evidence" value="ECO:0007669"/>
    <property type="project" value="UniProtKB-EC"/>
</dbReference>
<feature type="domain" description="Beta-ketoacyl-[acyl-carrier-protein] synthase III N-terminal" evidence="11">
    <location>
        <begin position="113"/>
        <end position="193"/>
    </location>
</feature>
<protein>
    <recommendedName>
        <fullName evidence="9">Beta-ketoacyl-[acyl-carrier-protein] synthase III</fullName>
        <shortName evidence="9">Beta-ketoacyl-ACP synthase III</shortName>
        <shortName evidence="9">KAS III</shortName>
        <ecNumber evidence="9">2.3.1.180</ecNumber>
    </recommendedName>
    <alternativeName>
        <fullName evidence="9">3-oxoacyl-[acyl-carrier-protein] synthase 3</fullName>
    </alternativeName>
    <alternativeName>
        <fullName evidence="9">3-oxoacyl-[acyl-carrier-protein] synthase III</fullName>
    </alternativeName>
</protein>
<comment type="caution">
    <text evidence="12">The sequence shown here is derived from an EMBL/GenBank/DDBJ whole genome shotgun (WGS) entry which is preliminary data.</text>
</comment>
<evidence type="ECO:0000256" key="4">
    <source>
        <dbReference type="ARBA" id="ARBA00022679"/>
    </source>
</evidence>
<accession>A0ABW6XBR6</accession>
<proteinExistence type="inferred from homology"/>
<dbReference type="SUPFAM" id="SSF53901">
    <property type="entry name" value="Thiolase-like"/>
    <property type="match status" value="1"/>
</dbReference>
<evidence type="ECO:0000259" key="11">
    <source>
        <dbReference type="Pfam" id="PF08545"/>
    </source>
</evidence>
<name>A0ABW6XBR6_9ACTN</name>
<comment type="function">
    <text evidence="9">Catalyzes the condensation reaction of fatty acid synthesis by the addition to an acyl acceptor of two carbons from malonyl-ACP. Catalyzes the first condensation reaction which initiates fatty acid synthesis and may therefore play a role in governing the total rate of fatty acid production. Possesses both acetoacetyl-ACP synthase and acetyl transacylase activities. Its substrate specificity determines the biosynthesis of branched-chain and/or straight-chain of fatty acids.</text>
</comment>
<feature type="active site" evidence="9">
    <location>
        <position position="119"/>
    </location>
</feature>
<dbReference type="InterPro" id="IPR013747">
    <property type="entry name" value="ACP_syn_III_C"/>
</dbReference>
<comment type="domain">
    <text evidence="9">The last Arg residue of the ACP-binding site is essential for the weak association between ACP/AcpP and FabH.</text>
</comment>
<comment type="subunit">
    <text evidence="9">Homodimer.</text>
</comment>
<dbReference type="InterPro" id="IPR016039">
    <property type="entry name" value="Thiolase-like"/>
</dbReference>
<feature type="domain" description="Beta-ketoacyl-[acyl-carrier-protein] synthase III C-terminal" evidence="10">
    <location>
        <begin position="245"/>
        <end position="335"/>
    </location>
</feature>
<keyword evidence="13" id="KW-1185">Reference proteome</keyword>
<dbReference type="InterPro" id="IPR004655">
    <property type="entry name" value="FabH"/>
</dbReference>
<dbReference type="NCBIfam" id="TIGR00747">
    <property type="entry name" value="fabH"/>
    <property type="match status" value="1"/>
</dbReference>
<keyword evidence="4 9" id="KW-0808">Transferase</keyword>
<evidence type="ECO:0000256" key="9">
    <source>
        <dbReference type="HAMAP-Rule" id="MF_01815"/>
    </source>
</evidence>
<feature type="active site" evidence="9">
    <location>
        <position position="292"/>
    </location>
</feature>
<reference evidence="12 13" key="1">
    <citation type="submission" date="2024-10" db="EMBL/GenBank/DDBJ databases">
        <title>The Natural Products Discovery Center: Release of the First 8490 Sequenced Strains for Exploring Actinobacteria Biosynthetic Diversity.</title>
        <authorList>
            <person name="Kalkreuter E."/>
            <person name="Kautsar S.A."/>
            <person name="Yang D."/>
            <person name="Bader C.D."/>
            <person name="Teijaro C.N."/>
            <person name="Fluegel L."/>
            <person name="Davis C.M."/>
            <person name="Simpson J.R."/>
            <person name="Lauterbach L."/>
            <person name="Steele A.D."/>
            <person name="Gui C."/>
            <person name="Meng S."/>
            <person name="Li G."/>
            <person name="Viehrig K."/>
            <person name="Ye F."/>
            <person name="Su P."/>
            <person name="Kiefer A.F."/>
            <person name="Nichols A."/>
            <person name="Cepeda A.J."/>
            <person name="Yan W."/>
            <person name="Fan B."/>
            <person name="Jiang Y."/>
            <person name="Adhikari A."/>
            <person name="Zheng C.-J."/>
            <person name="Schuster L."/>
            <person name="Cowan T.M."/>
            <person name="Smanski M.J."/>
            <person name="Chevrette M.G."/>
            <person name="De Carvalho L.P.S."/>
            <person name="Shen B."/>
        </authorList>
    </citation>
    <scope>NUCLEOTIDE SEQUENCE [LARGE SCALE GENOMIC DNA]</scope>
    <source>
        <strain evidence="12 13">NPDC012540</strain>
    </source>
</reference>
<dbReference type="Proteomes" id="UP001602322">
    <property type="component" value="Unassembled WGS sequence"/>
</dbReference>
<dbReference type="Pfam" id="PF08545">
    <property type="entry name" value="ACP_syn_III"/>
    <property type="match status" value="1"/>
</dbReference>
<dbReference type="CDD" id="cd00830">
    <property type="entry name" value="KAS_III"/>
    <property type="match status" value="1"/>
</dbReference>